<protein>
    <recommendedName>
        <fullName evidence="2">SH3 domain-containing protein</fullName>
    </recommendedName>
</protein>
<dbReference type="AlphaFoldDB" id="A0A6A5WYC1"/>
<dbReference type="InterPro" id="IPR036028">
    <property type="entry name" value="SH3-like_dom_sf"/>
</dbReference>
<gene>
    <name evidence="3" type="ORF">P154DRAFT_559641</name>
</gene>
<evidence type="ECO:0000313" key="4">
    <source>
        <dbReference type="Proteomes" id="UP000799779"/>
    </source>
</evidence>
<dbReference type="SUPFAM" id="SSF50044">
    <property type="entry name" value="SH3-domain"/>
    <property type="match status" value="1"/>
</dbReference>
<dbReference type="InterPro" id="IPR001452">
    <property type="entry name" value="SH3_domain"/>
</dbReference>
<evidence type="ECO:0000313" key="3">
    <source>
        <dbReference type="EMBL" id="KAF2005974.1"/>
    </source>
</evidence>
<evidence type="ECO:0000259" key="2">
    <source>
        <dbReference type="Pfam" id="PF07653"/>
    </source>
</evidence>
<proteinExistence type="predicted"/>
<keyword evidence="4" id="KW-1185">Reference proteome</keyword>
<keyword evidence="1" id="KW-0728">SH3 domain</keyword>
<reference evidence="3" key="1">
    <citation type="journal article" date="2020" name="Stud. Mycol.">
        <title>101 Dothideomycetes genomes: a test case for predicting lifestyles and emergence of pathogens.</title>
        <authorList>
            <person name="Haridas S."/>
            <person name="Albert R."/>
            <person name="Binder M."/>
            <person name="Bloem J."/>
            <person name="Labutti K."/>
            <person name="Salamov A."/>
            <person name="Andreopoulos B."/>
            <person name="Baker S."/>
            <person name="Barry K."/>
            <person name="Bills G."/>
            <person name="Bluhm B."/>
            <person name="Cannon C."/>
            <person name="Castanera R."/>
            <person name="Culley D."/>
            <person name="Daum C."/>
            <person name="Ezra D."/>
            <person name="Gonzalez J."/>
            <person name="Henrissat B."/>
            <person name="Kuo A."/>
            <person name="Liang C."/>
            <person name="Lipzen A."/>
            <person name="Lutzoni F."/>
            <person name="Magnuson J."/>
            <person name="Mondo S."/>
            <person name="Nolan M."/>
            <person name="Ohm R."/>
            <person name="Pangilinan J."/>
            <person name="Park H.-J."/>
            <person name="Ramirez L."/>
            <person name="Alfaro M."/>
            <person name="Sun H."/>
            <person name="Tritt A."/>
            <person name="Yoshinaga Y."/>
            <person name="Zwiers L.-H."/>
            <person name="Turgeon B."/>
            <person name="Goodwin S."/>
            <person name="Spatafora J."/>
            <person name="Crous P."/>
            <person name="Grigoriev I."/>
        </authorList>
    </citation>
    <scope>NUCLEOTIDE SEQUENCE</scope>
    <source>
        <strain evidence="3">CBS 123094</strain>
    </source>
</reference>
<evidence type="ECO:0000256" key="1">
    <source>
        <dbReference type="ARBA" id="ARBA00022443"/>
    </source>
</evidence>
<organism evidence="3 4">
    <name type="scientific">Amniculicola lignicola CBS 123094</name>
    <dbReference type="NCBI Taxonomy" id="1392246"/>
    <lineage>
        <taxon>Eukaryota</taxon>
        <taxon>Fungi</taxon>
        <taxon>Dikarya</taxon>
        <taxon>Ascomycota</taxon>
        <taxon>Pezizomycotina</taxon>
        <taxon>Dothideomycetes</taxon>
        <taxon>Pleosporomycetidae</taxon>
        <taxon>Pleosporales</taxon>
        <taxon>Amniculicolaceae</taxon>
        <taxon>Amniculicola</taxon>
    </lineage>
</organism>
<dbReference type="Pfam" id="PF07653">
    <property type="entry name" value="SH3_2"/>
    <property type="match status" value="1"/>
</dbReference>
<accession>A0A6A5WYC1</accession>
<sequence length="211" mass="24284">MPSYTSMEAQKLILIDSENLHTFQWAKCRKTGYHKPRDPWDLPLKLNQKVKVLRDMGKDWCIAEDMDGRKGWVHMAILDVSLERVVNFRKAHVLFHEETAKMLQTGGLRVFPDLSKYVCICAEPGCKNFKKDPAGLGVCVHDLEMLLKGSENYGLPFLKAERTRWHPDKFPRICHPDHQEELMAKAGRLFALCGVLMFPFQDKVRVGNDST</sequence>
<dbReference type="Proteomes" id="UP000799779">
    <property type="component" value="Unassembled WGS sequence"/>
</dbReference>
<feature type="domain" description="SH3" evidence="2">
    <location>
        <begin position="35"/>
        <end position="78"/>
    </location>
</feature>
<dbReference type="CDD" id="cd00174">
    <property type="entry name" value="SH3"/>
    <property type="match status" value="1"/>
</dbReference>
<name>A0A6A5WYC1_9PLEO</name>
<dbReference type="OrthoDB" id="3797359at2759"/>
<dbReference type="EMBL" id="ML977561">
    <property type="protein sequence ID" value="KAF2005974.1"/>
    <property type="molecule type" value="Genomic_DNA"/>
</dbReference>